<dbReference type="PANTHER" id="PTHR43861:SF1">
    <property type="entry name" value="TRANS-ACONITATE 2-METHYLTRANSFERASE"/>
    <property type="match status" value="1"/>
</dbReference>
<dbReference type="InterPro" id="IPR029063">
    <property type="entry name" value="SAM-dependent_MTases_sf"/>
</dbReference>
<evidence type="ECO:0000313" key="5">
    <source>
        <dbReference type="Proteomes" id="UP000540128"/>
    </source>
</evidence>
<feature type="domain" description="Methyltransferase" evidence="3">
    <location>
        <begin position="51"/>
        <end position="146"/>
    </location>
</feature>
<dbReference type="AlphaFoldDB" id="A0A7Y6F2K7"/>
<organism evidence="4 5">
    <name type="scientific">Streptomyces odorifer</name>
    <dbReference type="NCBI Taxonomy" id="53450"/>
    <lineage>
        <taxon>Bacteria</taxon>
        <taxon>Bacillati</taxon>
        <taxon>Actinomycetota</taxon>
        <taxon>Actinomycetes</taxon>
        <taxon>Kitasatosporales</taxon>
        <taxon>Streptomycetaceae</taxon>
        <taxon>Streptomyces</taxon>
        <taxon>Streptomyces albidoflavus group</taxon>
    </lineage>
</organism>
<dbReference type="GO" id="GO:0008168">
    <property type="term" value="F:methyltransferase activity"/>
    <property type="evidence" value="ECO:0007669"/>
    <property type="project" value="UniProtKB-KW"/>
</dbReference>
<dbReference type="SUPFAM" id="SSF53335">
    <property type="entry name" value="S-adenosyl-L-methionine-dependent methyltransferases"/>
    <property type="match status" value="1"/>
</dbReference>
<dbReference type="RefSeq" id="WP_030696208.1">
    <property type="nucleotide sequence ID" value="NZ_JAANNT010000013.1"/>
</dbReference>
<keyword evidence="1 4" id="KW-0489">Methyltransferase</keyword>
<dbReference type="GO" id="GO:0032259">
    <property type="term" value="P:methylation"/>
    <property type="evidence" value="ECO:0007669"/>
    <property type="project" value="UniProtKB-KW"/>
</dbReference>
<comment type="caution">
    <text evidence="4">The sequence shown here is derived from an EMBL/GenBank/DDBJ whole genome shotgun (WGS) entry which is preliminary data.</text>
</comment>
<dbReference type="Pfam" id="PF13649">
    <property type="entry name" value="Methyltransf_25"/>
    <property type="match status" value="1"/>
</dbReference>
<dbReference type="InterPro" id="IPR041698">
    <property type="entry name" value="Methyltransf_25"/>
</dbReference>
<dbReference type="PANTHER" id="PTHR43861">
    <property type="entry name" value="TRANS-ACONITATE 2-METHYLTRANSFERASE-RELATED"/>
    <property type="match status" value="1"/>
</dbReference>
<evidence type="ECO:0000313" key="4">
    <source>
        <dbReference type="EMBL" id="NUV29892.1"/>
    </source>
</evidence>
<dbReference type="EMBL" id="JAANNT010000013">
    <property type="protein sequence ID" value="NUV29892.1"/>
    <property type="molecule type" value="Genomic_DNA"/>
</dbReference>
<dbReference type="Proteomes" id="UP000540128">
    <property type="component" value="Unassembled WGS sequence"/>
</dbReference>
<keyword evidence="2 4" id="KW-0808">Transferase</keyword>
<evidence type="ECO:0000256" key="2">
    <source>
        <dbReference type="ARBA" id="ARBA00022679"/>
    </source>
</evidence>
<dbReference type="GO" id="GO:0017000">
    <property type="term" value="P:antibiotic biosynthetic process"/>
    <property type="evidence" value="ECO:0007669"/>
    <property type="project" value="UniProtKB-ARBA"/>
</dbReference>
<protein>
    <submittedName>
        <fullName evidence="4">Methyltransferase domain-containing protein</fullName>
    </submittedName>
</protein>
<evidence type="ECO:0000256" key="1">
    <source>
        <dbReference type="ARBA" id="ARBA00022603"/>
    </source>
</evidence>
<evidence type="ECO:0000259" key="3">
    <source>
        <dbReference type="Pfam" id="PF13649"/>
    </source>
</evidence>
<accession>A0A7Y6F2K7</accession>
<reference evidence="4 5" key="1">
    <citation type="submission" date="2020-03" db="EMBL/GenBank/DDBJ databases">
        <title>Complete genome sequence of sixteen Streptomyces strains facilitates identification of candidate genes involved in plant growth-promotion in grain legumes and cereals.</title>
        <authorList>
            <person name="Gopalakrishnan S."/>
            <person name="Thakur V."/>
            <person name="Saxena R."/>
            <person name="Vadlamudi S."/>
            <person name="Purohit S."/>
            <person name="Kumar V."/>
            <person name="Rathore A."/>
            <person name="Chitikineni A."/>
            <person name="Varshney R.K."/>
        </authorList>
    </citation>
    <scope>NUCLEOTIDE SEQUENCE [LARGE SCALE GENOMIC DNA]</scope>
    <source>
        <strain evidence="4 5">KAI-180</strain>
    </source>
</reference>
<gene>
    <name evidence="4" type="ORF">G6W59_16480</name>
</gene>
<dbReference type="Gene3D" id="3.40.50.150">
    <property type="entry name" value="Vaccinia Virus protein VP39"/>
    <property type="match status" value="1"/>
</dbReference>
<dbReference type="CDD" id="cd02440">
    <property type="entry name" value="AdoMet_MTases"/>
    <property type="match status" value="1"/>
</dbReference>
<proteinExistence type="predicted"/>
<name>A0A7Y6F2K7_9ACTN</name>
<keyword evidence="5" id="KW-1185">Reference proteome</keyword>
<sequence length="289" mass="30524">MPEIVNTAQSHAWNGPEGAHWAAHQDRWNAVNDGFNAPLLDAARLAATGHVLDIGCGAGRTTRLAALRVPRGSALGLDLSGPMLAQARARAAREGVPNVSFVQGDAQTHPFEPGSFDAVISRYGAMFFADPVAAFTHLHAAVRPGGRLALISPADPRRNGWVTAMASLRGILPLGDFGRAGTPGMFSLADPDHTCRLLTSAGWTAVGVEPVEAYGRWGQDAEDAAEFLLATGPGRHLTEQAAPGDLDRARTALRDHLRAHEAPDGTGVRLLSTSWLITGERPPSPLSPR</sequence>